<feature type="compositionally biased region" description="Polar residues" evidence="1">
    <location>
        <begin position="143"/>
        <end position="152"/>
    </location>
</feature>
<feature type="transmembrane region" description="Helical" evidence="2">
    <location>
        <begin position="342"/>
        <end position="370"/>
    </location>
</feature>
<feature type="compositionally biased region" description="Basic and acidic residues" evidence="1">
    <location>
        <begin position="29"/>
        <end position="44"/>
    </location>
</feature>
<protein>
    <submittedName>
        <fullName evidence="3">Uncharacterized protein</fullName>
    </submittedName>
</protein>
<evidence type="ECO:0000313" key="4">
    <source>
        <dbReference type="Proteomes" id="UP000030752"/>
    </source>
</evidence>
<evidence type="ECO:0000256" key="1">
    <source>
        <dbReference type="SAM" id="MobiDB-lite"/>
    </source>
</evidence>
<reference evidence="3 4" key="1">
    <citation type="submission" date="2013-03" db="EMBL/GenBank/DDBJ databases">
        <title>The Genome Sequence of Phialophora europaea CBS 101466.</title>
        <authorList>
            <consortium name="The Broad Institute Genomics Platform"/>
            <person name="Cuomo C."/>
            <person name="de Hoog S."/>
            <person name="Gorbushina A."/>
            <person name="Walker B."/>
            <person name="Young S.K."/>
            <person name="Zeng Q."/>
            <person name="Gargeya S."/>
            <person name="Fitzgerald M."/>
            <person name="Haas B."/>
            <person name="Abouelleil A."/>
            <person name="Allen A.W."/>
            <person name="Alvarado L."/>
            <person name="Arachchi H.M."/>
            <person name="Berlin A.M."/>
            <person name="Chapman S.B."/>
            <person name="Gainer-Dewar J."/>
            <person name="Goldberg J."/>
            <person name="Griggs A."/>
            <person name="Gujja S."/>
            <person name="Hansen M."/>
            <person name="Howarth C."/>
            <person name="Imamovic A."/>
            <person name="Ireland A."/>
            <person name="Larimer J."/>
            <person name="McCowan C."/>
            <person name="Murphy C."/>
            <person name="Pearson M."/>
            <person name="Poon T.W."/>
            <person name="Priest M."/>
            <person name="Roberts A."/>
            <person name="Saif S."/>
            <person name="Shea T."/>
            <person name="Sisk P."/>
            <person name="Sykes S."/>
            <person name="Wortman J."/>
            <person name="Nusbaum C."/>
            <person name="Birren B."/>
        </authorList>
    </citation>
    <scope>NUCLEOTIDE SEQUENCE [LARGE SCALE GENOMIC DNA]</scope>
    <source>
        <strain evidence="3 4">CBS 101466</strain>
    </source>
</reference>
<name>W2S8E3_CYPE1</name>
<keyword evidence="4" id="KW-1185">Reference proteome</keyword>
<feature type="region of interest" description="Disordered" evidence="1">
    <location>
        <begin position="1"/>
        <end position="243"/>
    </location>
</feature>
<feature type="compositionally biased region" description="Basic residues" evidence="1">
    <location>
        <begin position="45"/>
        <end position="54"/>
    </location>
</feature>
<feature type="compositionally biased region" description="Acidic residues" evidence="1">
    <location>
        <begin position="223"/>
        <end position="232"/>
    </location>
</feature>
<dbReference type="OrthoDB" id="2157498at2759"/>
<gene>
    <name evidence="3" type="ORF">HMPREF1541_09852</name>
</gene>
<dbReference type="PANTHER" id="PTHR39400:SF1">
    <property type="entry name" value="PIG-P DOMAIN-CONTAINING PROTEIN"/>
    <property type="match status" value="1"/>
</dbReference>
<accession>W2S8E3</accession>
<feature type="transmembrane region" description="Helical" evidence="2">
    <location>
        <begin position="390"/>
        <end position="415"/>
    </location>
</feature>
<feature type="compositionally biased region" description="Low complexity" evidence="1">
    <location>
        <begin position="125"/>
        <end position="134"/>
    </location>
</feature>
<feature type="region of interest" description="Disordered" evidence="1">
    <location>
        <begin position="248"/>
        <end position="267"/>
    </location>
</feature>
<dbReference type="STRING" id="1220924.W2S8E3"/>
<dbReference type="VEuPathDB" id="FungiDB:HMPREF1541_09852"/>
<dbReference type="InterPro" id="IPR029164">
    <property type="entry name" value="PIG-Y"/>
</dbReference>
<keyword evidence="2" id="KW-0812">Transmembrane</keyword>
<feature type="compositionally biased region" description="Polar residues" evidence="1">
    <location>
        <begin position="75"/>
        <end position="84"/>
    </location>
</feature>
<organism evidence="3 4">
    <name type="scientific">Cyphellophora europaea (strain CBS 101466)</name>
    <name type="common">Phialophora europaea</name>
    <dbReference type="NCBI Taxonomy" id="1220924"/>
    <lineage>
        <taxon>Eukaryota</taxon>
        <taxon>Fungi</taxon>
        <taxon>Dikarya</taxon>
        <taxon>Ascomycota</taxon>
        <taxon>Pezizomycotina</taxon>
        <taxon>Eurotiomycetes</taxon>
        <taxon>Chaetothyriomycetidae</taxon>
        <taxon>Chaetothyriales</taxon>
        <taxon>Cyphellophoraceae</taxon>
        <taxon>Cyphellophora</taxon>
    </lineage>
</organism>
<dbReference type="PANTHER" id="PTHR39400">
    <property type="entry name" value="YALI0E29227P"/>
    <property type="match status" value="1"/>
</dbReference>
<evidence type="ECO:0000256" key="2">
    <source>
        <dbReference type="SAM" id="Phobius"/>
    </source>
</evidence>
<dbReference type="AlphaFoldDB" id="W2S8E3"/>
<dbReference type="Proteomes" id="UP000030752">
    <property type="component" value="Unassembled WGS sequence"/>
</dbReference>
<feature type="compositionally biased region" description="Low complexity" evidence="1">
    <location>
        <begin position="185"/>
        <end position="214"/>
    </location>
</feature>
<dbReference type="eggNOG" id="ENOG502S4R7">
    <property type="taxonomic scope" value="Eukaryota"/>
</dbReference>
<dbReference type="HOGENOM" id="CLU_030267_1_0_1"/>
<feature type="compositionally biased region" description="Basic and acidic residues" evidence="1">
    <location>
        <begin position="110"/>
        <end position="120"/>
    </location>
</feature>
<sequence length="429" mass="45981">MNGPSDGPLETTIPFPSIENDVETPEPAVDSKENVKGKEKDGTPKKKPPAHRRSISGNLLKLLRSGSAERVEQDGSASEPSVSRSAMGAAMSDTQRRRRKGSLRKTVLGKGREKDRDRKGKSPLASPSVAVPAATSYLDIDPSDSTALSTPRPSVEFSPDDAPTSPEVVPASSGNPPRWPFRTLSRVSIPSIRSSVASVEPASSTTSARNSTARLNDVSTFSTEDDEDDDEVAMPPSRRPLQQQPLLRKIPTTSSLGGASESSSTSYSYFPTVSVSVSTAPSIIGDSLRRSSLGYFGSSAAAAAATHARSPLASLPQSVAGTPPSDAEDEGEDQHDYAETAFWGYVILVVSWVVFVVGMGSCFDLWSWAWDVGETPYAPPELEDDPSLPITGYYPALMVLTAIMAWVWVVVAWVGMKYFRHADFKGEEL</sequence>
<keyword evidence="2" id="KW-1133">Transmembrane helix</keyword>
<dbReference type="GeneID" id="19977191"/>
<dbReference type="RefSeq" id="XP_008712746.1">
    <property type="nucleotide sequence ID" value="XM_008714524.1"/>
</dbReference>
<proteinExistence type="predicted"/>
<dbReference type="InParanoid" id="W2S8E3"/>
<dbReference type="EMBL" id="KB822713">
    <property type="protein sequence ID" value="ETN44976.1"/>
    <property type="molecule type" value="Genomic_DNA"/>
</dbReference>
<keyword evidence="2" id="KW-0472">Membrane</keyword>
<feature type="region of interest" description="Disordered" evidence="1">
    <location>
        <begin position="313"/>
        <end position="333"/>
    </location>
</feature>
<dbReference type="Pfam" id="PF15159">
    <property type="entry name" value="PIG-Y"/>
    <property type="match status" value="1"/>
</dbReference>
<evidence type="ECO:0000313" key="3">
    <source>
        <dbReference type="EMBL" id="ETN44976.1"/>
    </source>
</evidence>